<dbReference type="InterPro" id="IPR050741">
    <property type="entry name" value="Acyl-CoA_dehydrogenase"/>
</dbReference>
<feature type="domain" description="Acyl-CoA oxidase/dehydrogenase middle" evidence="8">
    <location>
        <begin position="137"/>
        <end position="234"/>
    </location>
</feature>
<evidence type="ECO:0000259" key="7">
    <source>
        <dbReference type="Pfam" id="PF00441"/>
    </source>
</evidence>
<dbReference type="PANTHER" id="PTHR48083:SF13">
    <property type="entry name" value="ACYL-COA DEHYDROGENASE FAMILY MEMBER 11"/>
    <property type="match status" value="1"/>
</dbReference>
<comment type="subunit">
    <text evidence="3">Homodimer.</text>
</comment>
<dbReference type="Gene3D" id="1.20.140.10">
    <property type="entry name" value="Butyryl-CoA Dehydrogenase, subunit A, domain 3"/>
    <property type="match status" value="1"/>
</dbReference>
<evidence type="ECO:0000256" key="5">
    <source>
        <dbReference type="ARBA" id="ARBA00022827"/>
    </source>
</evidence>
<evidence type="ECO:0000256" key="3">
    <source>
        <dbReference type="ARBA" id="ARBA00011738"/>
    </source>
</evidence>
<dbReference type="Gene3D" id="1.10.540.10">
    <property type="entry name" value="Acyl-CoA dehydrogenase/oxidase, N-terminal domain"/>
    <property type="match status" value="1"/>
</dbReference>
<dbReference type="InterPro" id="IPR009100">
    <property type="entry name" value="AcylCoA_DH/oxidase_NM_dom_sf"/>
</dbReference>
<organism evidence="10">
    <name type="scientific">marine metagenome</name>
    <dbReference type="NCBI Taxonomy" id="408172"/>
    <lineage>
        <taxon>unclassified sequences</taxon>
        <taxon>metagenomes</taxon>
        <taxon>ecological metagenomes</taxon>
    </lineage>
</organism>
<evidence type="ECO:0008006" key="11">
    <source>
        <dbReference type="Google" id="ProtNLM"/>
    </source>
</evidence>
<evidence type="ECO:0000256" key="1">
    <source>
        <dbReference type="ARBA" id="ARBA00001974"/>
    </source>
</evidence>
<dbReference type="Pfam" id="PF02771">
    <property type="entry name" value="Acyl-CoA_dh_N"/>
    <property type="match status" value="1"/>
</dbReference>
<sequence>MAIDFEVEPEFQEKLDWIDGFVKEEIEPLDLYFRGTVSPFDKSDEKAQALVRPLQDRVRERDLWACHLGPHLGGKGYGQVKLALINELLGRSSFAPSVFGCQAPDSGNAEILAHFGTDAQKAQYLEPLLAGEISSTYSMTEPQAGSDPNYFACRALRDGDQWVINGEKWFASNFRFATFAIVMVITDPDVPVYRGSSMMLVPADSDGLEVVRNVGLAGDRIADGDHAYLRFTDVRVPSQNLLGEEGAGFRIAQERLGGGRVHHGMRSVGTAQRALDMMCERVLSRETKGSLIAEKQSIQHWIADSWIQIQQFRLLVLHTAWLIDTVGDYAKIRHHIAAVKVATPKVLMDVVYRAMHAHGSLGVSNEMPLIGMWMTGPIMGIADGPSEVHKDTIAKTLLKGYRPADGLFPSEHLPTRIAEARKAIEARLEHEIANQ</sequence>
<dbReference type="GO" id="GO:0005737">
    <property type="term" value="C:cytoplasm"/>
    <property type="evidence" value="ECO:0007669"/>
    <property type="project" value="TreeGrafter"/>
</dbReference>
<reference evidence="10" key="1">
    <citation type="submission" date="2018-05" db="EMBL/GenBank/DDBJ databases">
        <authorList>
            <person name="Lanie J.A."/>
            <person name="Ng W.-L."/>
            <person name="Kazmierczak K.M."/>
            <person name="Andrzejewski T.M."/>
            <person name="Davidsen T.M."/>
            <person name="Wayne K.J."/>
            <person name="Tettelin H."/>
            <person name="Glass J.I."/>
            <person name="Rusch D."/>
            <person name="Podicherti R."/>
            <person name="Tsui H.-C.T."/>
            <person name="Winkler M.E."/>
        </authorList>
    </citation>
    <scope>NUCLEOTIDE SEQUENCE</scope>
</reference>
<dbReference type="InterPro" id="IPR036250">
    <property type="entry name" value="AcylCo_DH-like_C"/>
</dbReference>
<dbReference type="InterPro" id="IPR013786">
    <property type="entry name" value="AcylCoA_DH/ox_N"/>
</dbReference>
<evidence type="ECO:0000256" key="4">
    <source>
        <dbReference type="ARBA" id="ARBA00022630"/>
    </source>
</evidence>
<gene>
    <name evidence="10" type="ORF">METZ01_LOCUS75814</name>
</gene>
<dbReference type="Pfam" id="PF02770">
    <property type="entry name" value="Acyl-CoA_dh_M"/>
    <property type="match status" value="1"/>
</dbReference>
<dbReference type="GO" id="GO:0003995">
    <property type="term" value="F:acyl-CoA dehydrogenase activity"/>
    <property type="evidence" value="ECO:0007669"/>
    <property type="project" value="TreeGrafter"/>
</dbReference>
<evidence type="ECO:0000313" key="10">
    <source>
        <dbReference type="EMBL" id="SVA22960.1"/>
    </source>
</evidence>
<dbReference type="AlphaFoldDB" id="A0A381U3Y0"/>
<dbReference type="FunFam" id="2.40.110.10:FF:000002">
    <property type="entry name" value="Acyl-CoA dehydrogenase fadE12"/>
    <property type="match status" value="1"/>
</dbReference>
<dbReference type="InterPro" id="IPR006091">
    <property type="entry name" value="Acyl-CoA_Oxase/DH_mid-dom"/>
</dbReference>
<dbReference type="SUPFAM" id="SSF56645">
    <property type="entry name" value="Acyl-CoA dehydrogenase NM domain-like"/>
    <property type="match status" value="1"/>
</dbReference>
<dbReference type="Gene3D" id="2.40.110.10">
    <property type="entry name" value="Butyryl-CoA Dehydrogenase, subunit A, domain 2"/>
    <property type="match status" value="1"/>
</dbReference>
<accession>A0A381U3Y0</accession>
<evidence type="ECO:0000259" key="8">
    <source>
        <dbReference type="Pfam" id="PF02770"/>
    </source>
</evidence>
<dbReference type="PANTHER" id="PTHR48083">
    <property type="entry name" value="MEDIUM-CHAIN SPECIFIC ACYL-COA DEHYDROGENASE, MITOCHONDRIAL-RELATED"/>
    <property type="match status" value="1"/>
</dbReference>
<proteinExistence type="inferred from homology"/>
<evidence type="ECO:0000256" key="6">
    <source>
        <dbReference type="ARBA" id="ARBA00023002"/>
    </source>
</evidence>
<keyword evidence="6" id="KW-0560">Oxidoreductase</keyword>
<comment type="similarity">
    <text evidence="2">Belongs to the acyl-CoA dehydrogenase family.</text>
</comment>
<protein>
    <recommendedName>
        <fullName evidence="11">Acyl-CoA dehydrogenase</fullName>
    </recommendedName>
</protein>
<dbReference type="InterPro" id="IPR009075">
    <property type="entry name" value="AcylCo_DH/oxidase_C"/>
</dbReference>
<name>A0A381U3Y0_9ZZZZ</name>
<evidence type="ECO:0000259" key="9">
    <source>
        <dbReference type="Pfam" id="PF02771"/>
    </source>
</evidence>
<feature type="domain" description="Acyl-CoA dehydrogenase/oxidase C-terminal" evidence="7">
    <location>
        <begin position="246"/>
        <end position="397"/>
    </location>
</feature>
<dbReference type="GO" id="GO:0033539">
    <property type="term" value="P:fatty acid beta-oxidation using acyl-CoA dehydrogenase"/>
    <property type="evidence" value="ECO:0007669"/>
    <property type="project" value="TreeGrafter"/>
</dbReference>
<comment type="cofactor">
    <cofactor evidence="1">
        <name>FAD</name>
        <dbReference type="ChEBI" id="CHEBI:57692"/>
    </cofactor>
</comment>
<evidence type="ECO:0000256" key="2">
    <source>
        <dbReference type="ARBA" id="ARBA00009347"/>
    </source>
</evidence>
<dbReference type="Pfam" id="PF00441">
    <property type="entry name" value="Acyl-CoA_dh_1"/>
    <property type="match status" value="1"/>
</dbReference>
<feature type="domain" description="Acyl-CoA dehydrogenase/oxidase N-terminal" evidence="9">
    <location>
        <begin position="39"/>
        <end position="132"/>
    </location>
</feature>
<keyword evidence="4" id="KW-0285">Flavoprotein</keyword>
<dbReference type="EMBL" id="UINC01005694">
    <property type="protein sequence ID" value="SVA22960.1"/>
    <property type="molecule type" value="Genomic_DNA"/>
</dbReference>
<dbReference type="SUPFAM" id="SSF47203">
    <property type="entry name" value="Acyl-CoA dehydrogenase C-terminal domain-like"/>
    <property type="match status" value="1"/>
</dbReference>
<dbReference type="InterPro" id="IPR046373">
    <property type="entry name" value="Acyl-CoA_Oxase/DH_mid-dom_sf"/>
</dbReference>
<dbReference type="InterPro" id="IPR037069">
    <property type="entry name" value="AcylCoA_DH/ox_N_sf"/>
</dbReference>
<dbReference type="GO" id="GO:0050660">
    <property type="term" value="F:flavin adenine dinucleotide binding"/>
    <property type="evidence" value="ECO:0007669"/>
    <property type="project" value="InterPro"/>
</dbReference>
<keyword evidence="5" id="KW-0274">FAD</keyword>